<dbReference type="PANTHER" id="PTHR44170">
    <property type="entry name" value="PROTEIN SIDEKICK"/>
    <property type="match status" value="1"/>
</dbReference>
<feature type="domain" description="Ig-like" evidence="18">
    <location>
        <begin position="337"/>
        <end position="416"/>
    </location>
</feature>
<feature type="domain" description="Fibronectin type-III" evidence="19">
    <location>
        <begin position="1502"/>
        <end position="1597"/>
    </location>
</feature>
<dbReference type="GO" id="GO:0048812">
    <property type="term" value="P:neuron projection morphogenesis"/>
    <property type="evidence" value="ECO:0007669"/>
    <property type="project" value="UniProtKB-ARBA"/>
</dbReference>
<dbReference type="InterPro" id="IPR003599">
    <property type="entry name" value="Ig_sub"/>
</dbReference>
<dbReference type="SUPFAM" id="SSF49265">
    <property type="entry name" value="Fibronectin type III"/>
    <property type="match status" value="3"/>
</dbReference>
<gene>
    <name evidence="20" type="ORF">CHIRRI_LOCUS2717</name>
</gene>
<dbReference type="SMART" id="SM00060">
    <property type="entry name" value="FN3"/>
    <property type="match status" value="6"/>
</dbReference>
<evidence type="ECO:0000256" key="16">
    <source>
        <dbReference type="SAM" id="MobiDB-lite"/>
    </source>
</evidence>
<feature type="domain" description="Fibronectin type-III" evidence="19">
    <location>
        <begin position="1119"/>
        <end position="1214"/>
    </location>
</feature>
<evidence type="ECO:0000313" key="21">
    <source>
        <dbReference type="Proteomes" id="UP001153620"/>
    </source>
</evidence>
<feature type="domain" description="Fibronectin type-III" evidence="19">
    <location>
        <begin position="1218"/>
        <end position="1313"/>
    </location>
</feature>
<feature type="domain" description="Ig-like" evidence="18">
    <location>
        <begin position="236"/>
        <end position="326"/>
    </location>
</feature>
<dbReference type="PROSITE" id="PS50252">
    <property type="entry name" value="TBOX_3"/>
    <property type="match status" value="1"/>
</dbReference>
<dbReference type="CDD" id="cd00063">
    <property type="entry name" value="FN3"/>
    <property type="match status" value="6"/>
</dbReference>
<feature type="compositionally biased region" description="Low complexity" evidence="16">
    <location>
        <begin position="2273"/>
        <end position="2291"/>
    </location>
</feature>
<feature type="compositionally biased region" description="Low complexity" evidence="16">
    <location>
        <begin position="2228"/>
        <end position="2244"/>
    </location>
</feature>
<dbReference type="FunFam" id="2.60.40.10:FF:000308">
    <property type="entry name" value="Down syndrome cell adhesion molecule, isoform D"/>
    <property type="match status" value="1"/>
</dbReference>
<dbReference type="GO" id="GO:0003700">
    <property type="term" value="F:DNA-binding transcription factor activity"/>
    <property type="evidence" value="ECO:0007669"/>
    <property type="project" value="InterPro"/>
</dbReference>
<evidence type="ECO:0000256" key="2">
    <source>
        <dbReference type="ARBA" id="ARBA00004167"/>
    </source>
</evidence>
<evidence type="ECO:0000313" key="20">
    <source>
        <dbReference type="EMBL" id="CAG9799759.1"/>
    </source>
</evidence>
<dbReference type="PANTHER" id="PTHR44170:SF6">
    <property type="entry name" value="CONTACTIN"/>
    <property type="match status" value="1"/>
</dbReference>
<dbReference type="Pfam" id="PF13927">
    <property type="entry name" value="Ig_3"/>
    <property type="match status" value="4"/>
</dbReference>
<dbReference type="GO" id="GO:0005886">
    <property type="term" value="C:plasma membrane"/>
    <property type="evidence" value="ECO:0007669"/>
    <property type="project" value="UniProtKB-SubCell"/>
</dbReference>
<dbReference type="GO" id="GO:0005634">
    <property type="term" value="C:nucleus"/>
    <property type="evidence" value="ECO:0007669"/>
    <property type="project" value="UniProtKB-SubCell"/>
</dbReference>
<accession>A0A9N9RM34</accession>
<evidence type="ECO:0000256" key="6">
    <source>
        <dbReference type="ARBA" id="ARBA00022889"/>
    </source>
</evidence>
<dbReference type="InterPro" id="IPR003598">
    <property type="entry name" value="Ig_sub2"/>
</dbReference>
<evidence type="ECO:0000256" key="11">
    <source>
        <dbReference type="ARBA" id="ARBA00023157"/>
    </source>
</evidence>
<feature type="compositionally biased region" description="Low complexity" evidence="16">
    <location>
        <begin position="1789"/>
        <end position="1801"/>
    </location>
</feature>
<dbReference type="InterPro" id="IPR008967">
    <property type="entry name" value="p53-like_TF_DNA-bd_sf"/>
</dbReference>
<keyword evidence="6" id="KW-0130">Cell adhesion</keyword>
<feature type="region of interest" description="Disordered" evidence="16">
    <location>
        <begin position="2228"/>
        <end position="2293"/>
    </location>
</feature>
<keyword evidence="11" id="KW-1015">Disulfide bond</keyword>
<dbReference type="OrthoDB" id="5982258at2759"/>
<dbReference type="FunFam" id="2.60.40.10:FF:001141">
    <property type="entry name" value="Down syndrome cell adhesion molecule 4, isoform D"/>
    <property type="match status" value="1"/>
</dbReference>
<protein>
    <recommendedName>
        <fullName evidence="22">Down syndrome cell adhesion molecule-like protein Dscam2</fullName>
    </recommendedName>
</protein>
<feature type="domain" description="Fibronectin type-III" evidence="19">
    <location>
        <begin position="1007"/>
        <end position="1114"/>
    </location>
</feature>
<dbReference type="SUPFAM" id="SSF48726">
    <property type="entry name" value="Immunoglobulin"/>
    <property type="match status" value="10"/>
</dbReference>
<dbReference type="InterPro" id="IPR002070">
    <property type="entry name" value="TF_Brachyury"/>
</dbReference>
<dbReference type="EMBL" id="OU895877">
    <property type="protein sequence ID" value="CAG9799759.1"/>
    <property type="molecule type" value="Genomic_DNA"/>
</dbReference>
<dbReference type="InterPro" id="IPR013783">
    <property type="entry name" value="Ig-like_fold"/>
</dbReference>
<dbReference type="PROSITE" id="PS01264">
    <property type="entry name" value="TBOX_2"/>
    <property type="match status" value="1"/>
</dbReference>
<feature type="region of interest" description="Disordered" evidence="16">
    <location>
        <begin position="1700"/>
        <end position="1744"/>
    </location>
</feature>
<dbReference type="PRINTS" id="PR00937">
    <property type="entry name" value="TBOX"/>
</dbReference>
<dbReference type="FunFam" id="2.60.40.10:FF:000104">
    <property type="entry name" value="Down syndrome cell adhesion molecule b"/>
    <property type="match status" value="1"/>
</dbReference>
<keyword evidence="13 15" id="KW-0539">Nucleus</keyword>
<evidence type="ECO:0000256" key="8">
    <source>
        <dbReference type="ARBA" id="ARBA00023015"/>
    </source>
</evidence>
<feature type="compositionally biased region" description="Polar residues" evidence="16">
    <location>
        <begin position="2388"/>
        <end position="2405"/>
    </location>
</feature>
<dbReference type="CDD" id="cd20192">
    <property type="entry name" value="T-box_TBXT_TBX19-like"/>
    <property type="match status" value="1"/>
</dbReference>
<dbReference type="InterPro" id="IPR036960">
    <property type="entry name" value="T-box_sf"/>
</dbReference>
<dbReference type="FunFam" id="2.60.40.10:FF:000093">
    <property type="entry name" value="Down syndrome cell adhesion molecule, isoform B"/>
    <property type="match status" value="1"/>
</dbReference>
<dbReference type="FunFam" id="2.60.40.10:FF:000678">
    <property type="entry name" value="Down syndrome cell adhesion molecule-like protein Dscam2"/>
    <property type="match status" value="1"/>
</dbReference>
<feature type="compositionally biased region" description="Polar residues" evidence="16">
    <location>
        <begin position="1631"/>
        <end position="1645"/>
    </location>
</feature>
<keyword evidence="8" id="KW-0805">Transcription regulation</keyword>
<dbReference type="InterPro" id="IPR007110">
    <property type="entry name" value="Ig-like_dom"/>
</dbReference>
<keyword evidence="12" id="KW-0804">Transcription</keyword>
<feature type="domain" description="Ig-like" evidence="18">
    <location>
        <begin position="520"/>
        <end position="606"/>
    </location>
</feature>
<evidence type="ECO:0000256" key="12">
    <source>
        <dbReference type="ARBA" id="ARBA00023163"/>
    </source>
</evidence>
<dbReference type="PROSITE" id="PS50853">
    <property type="entry name" value="FN3"/>
    <property type="match status" value="6"/>
</dbReference>
<dbReference type="SUPFAM" id="SSF49417">
    <property type="entry name" value="p53-like transcription factors"/>
    <property type="match status" value="1"/>
</dbReference>
<feature type="region of interest" description="Disordered" evidence="16">
    <location>
        <begin position="1761"/>
        <end position="1887"/>
    </location>
</feature>
<evidence type="ECO:0008006" key="22">
    <source>
        <dbReference type="Google" id="ProtNLM"/>
    </source>
</evidence>
<dbReference type="InterPro" id="IPR036116">
    <property type="entry name" value="FN3_sf"/>
</dbReference>
<evidence type="ECO:0000256" key="5">
    <source>
        <dbReference type="ARBA" id="ARBA00022737"/>
    </source>
</evidence>
<comment type="subcellular location">
    <subcellularLocation>
        <location evidence="2">Membrane</location>
        <topology evidence="2">Single-pass membrane protein</topology>
    </subcellularLocation>
    <subcellularLocation>
        <location evidence="1 15">Nucleus</location>
    </subcellularLocation>
</comment>
<feature type="compositionally biased region" description="Polar residues" evidence="16">
    <location>
        <begin position="1827"/>
        <end position="1850"/>
    </location>
</feature>
<dbReference type="CDD" id="cd20954">
    <property type="entry name" value="IgI_7_Dscam"/>
    <property type="match status" value="1"/>
</dbReference>
<dbReference type="FunFam" id="2.60.40.10:FF:000324">
    <property type="entry name" value="Down syndrome cell adhesion molecule, isoform D"/>
    <property type="match status" value="1"/>
</dbReference>
<dbReference type="InterPro" id="IPR018186">
    <property type="entry name" value="TF_T-box_CS"/>
</dbReference>
<dbReference type="CDD" id="cd20956">
    <property type="entry name" value="IgI_4_Dscam"/>
    <property type="match status" value="1"/>
</dbReference>
<keyword evidence="10" id="KW-0472">Membrane</keyword>
<evidence type="ECO:0000256" key="14">
    <source>
        <dbReference type="ARBA" id="ARBA00023319"/>
    </source>
</evidence>
<evidence type="ECO:0000256" key="9">
    <source>
        <dbReference type="ARBA" id="ARBA00023125"/>
    </source>
</evidence>
<dbReference type="Gene3D" id="2.60.40.820">
    <property type="entry name" value="Transcription factor, T-box"/>
    <property type="match status" value="1"/>
</dbReference>
<reference evidence="20" key="2">
    <citation type="submission" date="2022-10" db="EMBL/GenBank/DDBJ databases">
        <authorList>
            <consortium name="ENA_rothamsted_submissions"/>
            <consortium name="culmorum"/>
            <person name="King R."/>
        </authorList>
    </citation>
    <scope>NUCLEOTIDE SEQUENCE</scope>
</reference>
<feature type="compositionally biased region" description="Polar residues" evidence="16">
    <location>
        <begin position="2200"/>
        <end position="2211"/>
    </location>
</feature>
<dbReference type="FunFam" id="2.60.40.10:FF:000028">
    <property type="entry name" value="Neuronal cell adhesion molecule"/>
    <property type="match status" value="1"/>
</dbReference>
<dbReference type="Proteomes" id="UP001153620">
    <property type="component" value="Chromosome 1"/>
</dbReference>
<feature type="domain" description="Fibronectin type-III" evidence="19">
    <location>
        <begin position="1405"/>
        <end position="1498"/>
    </location>
</feature>
<dbReference type="InterPro" id="IPR056754">
    <property type="entry name" value="DSCAM/DSCAML_C"/>
</dbReference>
<proteinExistence type="predicted"/>
<evidence type="ECO:0000256" key="15">
    <source>
        <dbReference type="PROSITE-ProRule" id="PRU00201"/>
    </source>
</evidence>
<reference evidence="20" key="1">
    <citation type="submission" date="2022-01" db="EMBL/GenBank/DDBJ databases">
        <authorList>
            <person name="King R."/>
        </authorList>
    </citation>
    <scope>NUCLEOTIDE SEQUENCE</scope>
</reference>
<dbReference type="GO" id="GO:0006357">
    <property type="term" value="P:regulation of transcription by RNA polymerase II"/>
    <property type="evidence" value="ECO:0007669"/>
    <property type="project" value="UniProtKB-ARBA"/>
</dbReference>
<dbReference type="Pfam" id="PF00041">
    <property type="entry name" value="fn3"/>
    <property type="match status" value="5"/>
</dbReference>
<feature type="compositionally biased region" description="Polar residues" evidence="16">
    <location>
        <begin position="2180"/>
        <end position="2190"/>
    </location>
</feature>
<keyword evidence="3" id="KW-0812">Transmembrane</keyword>
<dbReference type="InterPro" id="IPR046360">
    <property type="entry name" value="T-box_DNA-bd"/>
</dbReference>
<dbReference type="Pfam" id="PF00907">
    <property type="entry name" value="T-box"/>
    <property type="match status" value="1"/>
</dbReference>
<evidence type="ECO:0000256" key="1">
    <source>
        <dbReference type="ARBA" id="ARBA00004123"/>
    </source>
</evidence>
<feature type="region of interest" description="Disordered" evidence="16">
    <location>
        <begin position="2388"/>
        <end position="2409"/>
    </location>
</feature>
<organism evidence="20 21">
    <name type="scientific">Chironomus riparius</name>
    <dbReference type="NCBI Taxonomy" id="315576"/>
    <lineage>
        <taxon>Eukaryota</taxon>
        <taxon>Metazoa</taxon>
        <taxon>Ecdysozoa</taxon>
        <taxon>Arthropoda</taxon>
        <taxon>Hexapoda</taxon>
        <taxon>Insecta</taxon>
        <taxon>Pterygota</taxon>
        <taxon>Neoptera</taxon>
        <taxon>Endopterygota</taxon>
        <taxon>Diptera</taxon>
        <taxon>Nematocera</taxon>
        <taxon>Chironomoidea</taxon>
        <taxon>Chironomidae</taxon>
        <taxon>Chironominae</taxon>
        <taxon>Chironomus</taxon>
    </lineage>
</organism>
<feature type="domain" description="T-box" evidence="17">
    <location>
        <begin position="1959"/>
        <end position="2132"/>
    </location>
</feature>
<dbReference type="FunFam" id="2.60.40.10:FF:000310">
    <property type="entry name" value="Down syndrome cell adhesion molecule, isoform D"/>
    <property type="match status" value="1"/>
</dbReference>
<dbReference type="PROSITE" id="PS01283">
    <property type="entry name" value="TBOX_1"/>
    <property type="match status" value="1"/>
</dbReference>
<feature type="domain" description="Ig-like" evidence="18">
    <location>
        <begin position="611"/>
        <end position="702"/>
    </location>
</feature>
<keyword evidence="5" id="KW-0677">Repeat</keyword>
<dbReference type="Pfam" id="PF25059">
    <property type="entry name" value="FN3_DSCAM-DSCAML_C"/>
    <property type="match status" value="1"/>
</dbReference>
<feature type="region of interest" description="Disordered" evidence="16">
    <location>
        <begin position="2428"/>
        <end position="2462"/>
    </location>
</feature>
<evidence type="ECO:0000259" key="18">
    <source>
        <dbReference type="PROSITE" id="PS50835"/>
    </source>
</evidence>
<name>A0A9N9RM34_9DIPT</name>
<dbReference type="CDD" id="cd20958">
    <property type="entry name" value="IgI_5_Dscam"/>
    <property type="match status" value="1"/>
</dbReference>
<dbReference type="CDD" id="cd20957">
    <property type="entry name" value="IgC2_3_Dscam"/>
    <property type="match status" value="1"/>
</dbReference>
<dbReference type="InterPro" id="IPR036179">
    <property type="entry name" value="Ig-like_dom_sf"/>
</dbReference>
<keyword evidence="7" id="KW-1133">Transmembrane helix</keyword>
<dbReference type="GO" id="GO:0045893">
    <property type="term" value="P:positive regulation of DNA-templated transcription"/>
    <property type="evidence" value="ECO:0007669"/>
    <property type="project" value="InterPro"/>
</dbReference>
<evidence type="ECO:0000256" key="3">
    <source>
        <dbReference type="ARBA" id="ARBA00022692"/>
    </source>
</evidence>
<evidence type="ECO:0000256" key="4">
    <source>
        <dbReference type="ARBA" id="ARBA00022729"/>
    </source>
</evidence>
<keyword evidence="21" id="KW-1185">Reference proteome</keyword>
<dbReference type="PRINTS" id="PR00938">
    <property type="entry name" value="BRACHYURY"/>
</dbReference>
<keyword evidence="9 15" id="KW-0238">DNA-binding</keyword>
<evidence type="ECO:0000256" key="7">
    <source>
        <dbReference type="ARBA" id="ARBA00022989"/>
    </source>
</evidence>
<dbReference type="GO" id="GO:0000977">
    <property type="term" value="F:RNA polymerase II transcription regulatory region sequence-specific DNA binding"/>
    <property type="evidence" value="ECO:0007669"/>
    <property type="project" value="UniProtKB-ARBA"/>
</dbReference>
<comment type="caution">
    <text evidence="15">Lacks conserved residue(s) required for the propagation of feature annotation.</text>
</comment>
<evidence type="ECO:0000259" key="17">
    <source>
        <dbReference type="PROSITE" id="PS50252"/>
    </source>
</evidence>
<keyword evidence="14" id="KW-0393">Immunoglobulin domain</keyword>
<feature type="domain" description="Ig-like" evidence="18">
    <location>
        <begin position="707"/>
        <end position="794"/>
    </location>
</feature>
<feature type="region of interest" description="Disordered" evidence="16">
    <location>
        <begin position="2180"/>
        <end position="2211"/>
    </location>
</feature>
<feature type="domain" description="Ig-like" evidence="18">
    <location>
        <begin position="1315"/>
        <end position="1403"/>
    </location>
</feature>
<evidence type="ECO:0000256" key="10">
    <source>
        <dbReference type="ARBA" id="ARBA00023136"/>
    </source>
</evidence>
<dbReference type="PROSITE" id="PS50835">
    <property type="entry name" value="IG_LIKE"/>
    <property type="match status" value="8"/>
</dbReference>
<keyword evidence="4" id="KW-0732">Signal</keyword>
<dbReference type="SMART" id="SM00408">
    <property type="entry name" value="IGc2"/>
    <property type="match status" value="8"/>
</dbReference>
<evidence type="ECO:0000259" key="19">
    <source>
        <dbReference type="PROSITE" id="PS50853"/>
    </source>
</evidence>
<feature type="compositionally biased region" description="Polar residues" evidence="16">
    <location>
        <begin position="2245"/>
        <end position="2272"/>
    </location>
</feature>
<feature type="region of interest" description="Disordered" evidence="16">
    <location>
        <begin position="1626"/>
        <end position="1645"/>
    </location>
</feature>
<dbReference type="FunFam" id="2.60.40.820:FF:000002">
    <property type="entry name" value="T-box transcription factor Brachyury"/>
    <property type="match status" value="1"/>
</dbReference>
<dbReference type="Gene3D" id="2.60.40.10">
    <property type="entry name" value="Immunoglobulins"/>
    <property type="match status" value="16"/>
</dbReference>
<evidence type="ECO:0000256" key="13">
    <source>
        <dbReference type="ARBA" id="ARBA00023242"/>
    </source>
</evidence>
<sequence length="2462" mass="275640">MKMGGCGLLKAIALYLLFTYAIRDVALLDLQGPIFVHEPPHKIEFSNNTGGHIHCSGHANPYPEVEWTPPVHSHDLVKIYSNGTLVFHPFAVEKYRHEIHASVYRCKLKNLVGVILSREVHVKAVIDQKYTVQVHDEYVILGNTAVLKCQVPSYVSDYVVVTAWILNTGVHLYPNTDIGGKYNVISNGDLYITNVGPNDAHTTFLCRTTHRLTGEIQQSTYPSRIIVTEPKGYVQPRINVEKQTTKHANVNGQIVLSCIAQANPPPSYKWFKEINDQLLPLALNERIYVISDGLLKISKVKLEDSGKYLCFVNNSAGEETIQISLTVTNPLSVHLQPQVQTIDVDKNAEFQCIINGSPIDKVIWMHNGKPLINDNRIEIHSDSRLLIRKIQKEDQGMYQCFVSNEWEQAQSTAELQLGDATPELVYWFSEQTLQPGPSVSLKCVATGHPPPQFVWKLDGFPIPDNSRFLVGQYVTIHDDVISHVNISNIKEEDGGEYSCIAQNNIGKISHSARVNVYGVPFIREMPKITGVSGSDLKVQCAVSGFPIESIVWERDGQTLPINRRQRVYNNGTLIIEQLQRSEDAGTYTCMAQNKQSQISRRNVEIQVLVPPRIMPIQSMTNMLREGMRAAISCQILEGDLPVSFRWERNNKQILGTGNEIVRRLDEYSTSLVIERISSEYSGNYTCTANNVAGSEKFTVPLTVNVPPKWITEPKDLNVQAGQDILLNCEAEGFPVPTITWKKAIGNTPGDYKDFLFEPNIILKTNGSLLFKKITKTSQSYYLCEAKNGIGSGVSKVIFLKVNVPAHFTVKSKQVYIAKGKQVHLQCNVVGDNTIDVKWKVQTTQHYIDDSTDIRYSIREQTLDDGMVSELGISHTYRQDSGIYICIANNAYGQDELMIQLVVQEVPEAPKNLRINLQQSRTIQISWNIPFSGNSPIEEYIVQFKPISESWQNAEKVTIAGSDIQATIINLRPARTYHVRLSAENKFGSSEHSEIIQVTTLEEVPSGPPTNVKAETRSSTEIYVSWEAPEKEMWNGNLLGYYVGFQLVHNIRNRNEMTPTADYNFKTVEVQAHFGGDIVLSNLHKYSTYKIVVQAYTSQGSGPTCKEILISTSEDVPSSAPENPKCDVLSSTSIYVTWSPPHVESQNGKIRGYKIIFVPSEDYYDKQPHVATTTNQYYTIENAMKFTNYTISVLAYTSVGDGVKTKEFYCITNEDLPSAPQSIKAIPSSSSNIIVSWLPPKYRNGDITAYTFYMAVVEGGRDEGMHKRILPPNIEQHETRRLQELATYQFWITASTKTGEGEKSEIVVVQPNNKVPARIVSFGRLIVTPWKEDLALPCKKVGAPLPSVLWQQDSAHLETSSKKSIAKNGTLFIKDCQRADEANYTCSVENTWGKDHITYSIRVFVPPNPPSLSVVDIFSDSLLLQWSDNNNGGSPILGYVINFKKDSGDWEELQIDSKTDSHLLSNLWCGTKYQLYITAYNKIGTGLPCDIVNTQTKGLVPVQPKHSQIITNNSTTVTCWLDSWGDGGCGISYFVIECRMSGRSHWNMIASHIAPTERTYTVTDLIPATKYQLKITAHNNAGSTSAIYDFTTLTAQGYLFTESAVQTRMLSSTSETPSLGNMITKSHPETSYPGSRVQNSNLSYSSGESNKYKIDGNEYIEDLCPYATFQLNKQTYSESSYSGNVYSGPYHSVRGSFVYHDNQKDSYRSKEPEYTKVRRSGSRLRDSENQDIQFLESDNPGSTDSEVRKILTLHIPITEYDTLGSESDNECSAKSVKQAKYKAQRETVEETSSSSENSPSNVSRKHKPTYPTRKSAKASAMMKRHVRSSSGYSSHNEETTFSISNYPNTYTDIGPPSRFSDRLTNENASGDSSYEKKTSSSPRMRSNPKFHRSVHAMTTTTTSYILSTIEPQNTMSTLDDNDRSNDHKMIKLNTDTSPSLVNLSSLSKSLDMERNLMVNLDERDLWCRFQNLTNEMIVTKNGRRMFPVVKISVSGLDAAAMYTILLEFVQIDSHRWKYVNGEWVPGGKAEAAPNNPVYFHPESPNFGAHWMKEPISFAKVKLTNKTNGNGQIMLNSLHKYEPRVHVVRVGSEQRQVVTFPFPETQFIAVTAYQNEEVTSLKIKYNPFAKAFLDAKERPDSIYSRESAACGGWYFPNSFTASPTSYTNSEKYTAAITNKTSYRTTPYPTQKPTPVRVVNKHSPPSNHSPQYNQNATSNYTVLETTNSSSFSTYPSSTWQPSTSTTSGASYWTNQMPPNVGNTSSPSPSTGIQNISPTRSPSSPYATPSPSATYHHLTPQNHQQYQTGEFQGSVSPHYTSQASPVVPVPQTHQLYYPSSLSPSSHQIYSNMGLSNFSYAPGWHGTADYGLFQNTYHYQPAEYIPLINNNDASTYNQSPNEMTQSTTLENPEKPNQYESLTQATVYHADRGSQEINRSPDHASNNNNSLVFTKKANWPPLTEAASS</sequence>
<dbReference type="InterPro" id="IPR013098">
    <property type="entry name" value="Ig_I-set"/>
</dbReference>
<dbReference type="InterPro" id="IPR003961">
    <property type="entry name" value="FN3_dom"/>
</dbReference>
<feature type="domain" description="Fibronectin type-III" evidence="19">
    <location>
        <begin position="908"/>
        <end position="1002"/>
    </location>
</feature>
<feature type="compositionally biased region" description="Polar residues" evidence="16">
    <location>
        <begin position="2437"/>
        <end position="2446"/>
    </location>
</feature>
<dbReference type="FunFam" id="2.60.40.10:FF:000032">
    <property type="entry name" value="palladin isoform X1"/>
    <property type="match status" value="2"/>
</dbReference>
<dbReference type="SMART" id="SM00409">
    <property type="entry name" value="IG"/>
    <property type="match status" value="9"/>
</dbReference>
<dbReference type="SMART" id="SM00425">
    <property type="entry name" value="TBOX"/>
    <property type="match status" value="1"/>
</dbReference>
<feature type="domain" description="Ig-like" evidence="18">
    <location>
        <begin position="804"/>
        <end position="903"/>
    </location>
</feature>
<feature type="domain" description="Ig-like" evidence="18">
    <location>
        <begin position="422"/>
        <end position="515"/>
    </location>
</feature>
<dbReference type="GO" id="GO:0098609">
    <property type="term" value="P:cell-cell adhesion"/>
    <property type="evidence" value="ECO:0007669"/>
    <property type="project" value="TreeGrafter"/>
</dbReference>
<feature type="compositionally biased region" description="Basic and acidic residues" evidence="16">
    <location>
        <begin position="1700"/>
        <end position="1715"/>
    </location>
</feature>
<dbReference type="FunFam" id="2.60.40.10:FF:000017">
    <property type="entry name" value="Down syndrome cell adhesion molecule b"/>
    <property type="match status" value="2"/>
</dbReference>
<dbReference type="Pfam" id="PF07679">
    <property type="entry name" value="I-set"/>
    <property type="match status" value="4"/>
</dbReference>